<evidence type="ECO:0000256" key="9">
    <source>
        <dbReference type="ARBA" id="ARBA00022840"/>
    </source>
</evidence>
<dbReference type="GO" id="GO:0005524">
    <property type="term" value="F:ATP binding"/>
    <property type="evidence" value="ECO:0007669"/>
    <property type="project" value="UniProtKB-KW"/>
</dbReference>
<dbReference type="InterPro" id="IPR014729">
    <property type="entry name" value="Rossmann-like_a/b/a_fold"/>
</dbReference>
<evidence type="ECO:0000256" key="12">
    <source>
        <dbReference type="ARBA" id="ARBA00049494"/>
    </source>
</evidence>
<dbReference type="EMBL" id="UFAJ01000385">
    <property type="protein sequence ID" value="SSD60550.1"/>
    <property type="molecule type" value="Genomic_DNA"/>
</dbReference>
<evidence type="ECO:0000256" key="4">
    <source>
        <dbReference type="ARBA" id="ARBA00022643"/>
    </source>
</evidence>
<evidence type="ECO:0000313" key="14">
    <source>
        <dbReference type="EMBL" id="SSD60550.1"/>
    </source>
</evidence>
<dbReference type="PANTHER" id="PTHR23293:SF9">
    <property type="entry name" value="FAD SYNTHASE"/>
    <property type="match status" value="1"/>
</dbReference>
<dbReference type="GO" id="GO:0006747">
    <property type="term" value="P:FAD biosynthetic process"/>
    <property type="evidence" value="ECO:0007669"/>
    <property type="project" value="TreeGrafter"/>
</dbReference>
<evidence type="ECO:0000256" key="7">
    <source>
        <dbReference type="ARBA" id="ARBA00022741"/>
    </source>
</evidence>
<feature type="domain" description="Phosphoadenosine phosphosulphate reductase" evidence="13">
    <location>
        <begin position="62"/>
        <end position="248"/>
    </location>
</feature>
<keyword evidence="3" id="KW-0285">Flavoprotein</keyword>
<evidence type="ECO:0000256" key="8">
    <source>
        <dbReference type="ARBA" id="ARBA00022827"/>
    </source>
</evidence>
<organism evidence="14 15">
    <name type="scientific">Saccharomycodes ludwigii</name>
    <dbReference type="NCBI Taxonomy" id="36035"/>
    <lineage>
        <taxon>Eukaryota</taxon>
        <taxon>Fungi</taxon>
        <taxon>Dikarya</taxon>
        <taxon>Ascomycota</taxon>
        <taxon>Saccharomycotina</taxon>
        <taxon>Saccharomycetes</taxon>
        <taxon>Saccharomycodales</taxon>
        <taxon>Saccharomycodaceae</taxon>
        <taxon>Saccharomycodes</taxon>
    </lineage>
</organism>
<proteinExistence type="predicted"/>
<name>A0A376B8V2_9ASCO</name>
<comment type="catalytic activity">
    <reaction evidence="12">
        <text>FMN + ATP + H(+) = FAD + diphosphate</text>
        <dbReference type="Rhea" id="RHEA:17237"/>
        <dbReference type="ChEBI" id="CHEBI:15378"/>
        <dbReference type="ChEBI" id="CHEBI:30616"/>
        <dbReference type="ChEBI" id="CHEBI:33019"/>
        <dbReference type="ChEBI" id="CHEBI:57692"/>
        <dbReference type="ChEBI" id="CHEBI:58210"/>
        <dbReference type="EC" id="2.7.7.2"/>
    </reaction>
</comment>
<dbReference type="Pfam" id="PF01507">
    <property type="entry name" value="PAPS_reduct"/>
    <property type="match status" value="1"/>
</dbReference>
<reference evidence="15" key="1">
    <citation type="submission" date="2018-06" db="EMBL/GenBank/DDBJ databases">
        <authorList>
            <person name="Guldener U."/>
        </authorList>
    </citation>
    <scope>NUCLEOTIDE SEQUENCE [LARGE SCALE GENOMIC DNA]</scope>
    <source>
        <strain evidence="15">UTAD17</strain>
    </source>
</reference>
<protein>
    <recommendedName>
        <fullName evidence="2">FAD synthase</fullName>
        <ecNumber evidence="2">2.7.7.2</ecNumber>
    </recommendedName>
    <alternativeName>
        <fullName evidence="10">FAD pyrophosphorylase</fullName>
    </alternativeName>
    <alternativeName>
        <fullName evidence="11">FMN adenylyltransferase</fullName>
    </alternativeName>
</protein>
<dbReference type="PANTHER" id="PTHR23293">
    <property type="entry name" value="FAD SYNTHETASE-RELATED FMN ADENYLYLTRANSFERASE"/>
    <property type="match status" value="1"/>
</dbReference>
<keyword evidence="7" id="KW-0547">Nucleotide-binding</keyword>
<sequence>MTTAAILKHCYDITESYLKIDDRVTNNSTISIIKETQDLLISTKQIFLNEILPYWNPIKDNISISYNGGKDCQVLLIIYLACLYEYFYMAALNFNNLKLDTMNTFNNMNTTVKFALKAVYLRQENTFQIINEFIEESSKKYGLSLYKSNIGSMENSLKEYMIHEKWDCNYNTKQKAGIIIGIRRSDPYALNLKYIQQTDKNWPQFMRLQPLLDWKLRNVWSFLIYSNEPICKLYELGFTSLGGVNNTVRNLYLKKTKCNQNGDKCKDGTSTSSHLWNHFQWEFQHRFGSHNKDDHSEDMTIEDNSIDHEYLCNDTESYYPGWFLIDDEKERAGRTKRK</sequence>
<keyword evidence="5" id="KW-0808">Transferase</keyword>
<dbReference type="Gene3D" id="3.40.50.620">
    <property type="entry name" value="HUPs"/>
    <property type="match status" value="1"/>
</dbReference>
<evidence type="ECO:0000259" key="13">
    <source>
        <dbReference type="Pfam" id="PF01507"/>
    </source>
</evidence>
<dbReference type="Proteomes" id="UP000262825">
    <property type="component" value="Unassembled WGS sequence"/>
</dbReference>
<keyword evidence="9" id="KW-0067">ATP-binding</keyword>
<gene>
    <name evidence="14" type="ORF">SCODWIG_02311</name>
</gene>
<keyword evidence="8" id="KW-0274">FAD</keyword>
<evidence type="ECO:0000256" key="3">
    <source>
        <dbReference type="ARBA" id="ARBA00022630"/>
    </source>
</evidence>
<comment type="pathway">
    <text evidence="1">Cofactor biosynthesis; FAD biosynthesis; FAD from FMN: step 1/1.</text>
</comment>
<dbReference type="VEuPathDB" id="FungiDB:SCODWIG_02311"/>
<accession>A0A376B8V2</accession>
<evidence type="ECO:0000256" key="2">
    <source>
        <dbReference type="ARBA" id="ARBA00012393"/>
    </source>
</evidence>
<dbReference type="AlphaFoldDB" id="A0A376B8V2"/>
<dbReference type="SUPFAM" id="SSF52402">
    <property type="entry name" value="Adenine nucleotide alpha hydrolases-like"/>
    <property type="match status" value="1"/>
</dbReference>
<evidence type="ECO:0000256" key="1">
    <source>
        <dbReference type="ARBA" id="ARBA00004726"/>
    </source>
</evidence>
<dbReference type="InterPro" id="IPR002500">
    <property type="entry name" value="PAPS_reduct_dom"/>
</dbReference>
<evidence type="ECO:0000313" key="15">
    <source>
        <dbReference type="Proteomes" id="UP000262825"/>
    </source>
</evidence>
<evidence type="ECO:0000256" key="6">
    <source>
        <dbReference type="ARBA" id="ARBA00022695"/>
    </source>
</evidence>
<dbReference type="EC" id="2.7.7.2" evidence="2"/>
<keyword evidence="6" id="KW-0548">Nucleotidyltransferase</keyword>
<dbReference type="GO" id="GO:0003919">
    <property type="term" value="F:FMN adenylyltransferase activity"/>
    <property type="evidence" value="ECO:0007669"/>
    <property type="project" value="UniProtKB-EC"/>
</dbReference>
<evidence type="ECO:0000256" key="11">
    <source>
        <dbReference type="ARBA" id="ARBA00031871"/>
    </source>
</evidence>
<evidence type="ECO:0000256" key="10">
    <source>
        <dbReference type="ARBA" id="ARBA00031145"/>
    </source>
</evidence>
<keyword evidence="15" id="KW-1185">Reference proteome</keyword>
<evidence type="ECO:0000256" key="5">
    <source>
        <dbReference type="ARBA" id="ARBA00022679"/>
    </source>
</evidence>
<keyword evidence="4" id="KW-0288">FMN</keyword>